<comment type="caution">
    <text evidence="2">The sequence shown here is derived from an EMBL/GenBank/DDBJ whole genome shotgun (WGS) entry which is preliminary data.</text>
</comment>
<feature type="transmembrane region" description="Helical" evidence="1">
    <location>
        <begin position="147"/>
        <end position="165"/>
    </location>
</feature>
<keyword evidence="1" id="KW-1133">Transmembrane helix</keyword>
<organism evidence="2 3">
    <name type="scientific">Algoriphagus boseongensis</name>
    <dbReference type="NCBI Taxonomy" id="1442587"/>
    <lineage>
        <taxon>Bacteria</taxon>
        <taxon>Pseudomonadati</taxon>
        <taxon>Bacteroidota</taxon>
        <taxon>Cytophagia</taxon>
        <taxon>Cytophagales</taxon>
        <taxon>Cyclobacteriaceae</taxon>
        <taxon>Algoriphagus</taxon>
    </lineage>
</organism>
<accession>A0A4R6T2P3</accession>
<evidence type="ECO:0000313" key="3">
    <source>
        <dbReference type="Proteomes" id="UP000294535"/>
    </source>
</evidence>
<dbReference type="Proteomes" id="UP000294535">
    <property type="component" value="Unassembled WGS sequence"/>
</dbReference>
<name>A0A4R6T2P3_9BACT</name>
<sequence length="170" mass="19253">MNKYLKTAYQFGVLGGVLSLISFFLLRFLSPDPTNLSLIFGYVLIPVAVFLAIKFFKEYSNNGFLSFAEGMTIGFVTYTMIGILSSLGIWLVLSLMPDFFQLIKESKIQVLQENRDMIISQVGEASFNYTQESIKSLTSWDIAFNDGLWKIIPGMFFSIIISIILRKNPN</sequence>
<gene>
    <name evidence="2" type="ORF">DFQ04_2804</name>
</gene>
<dbReference type="Pfam" id="PF13858">
    <property type="entry name" value="DUF4199"/>
    <property type="match status" value="1"/>
</dbReference>
<protein>
    <submittedName>
        <fullName evidence="2">Uncharacterized protein DUF4199</fullName>
    </submittedName>
</protein>
<feature type="transmembrane region" description="Helical" evidence="1">
    <location>
        <begin position="36"/>
        <end position="56"/>
    </location>
</feature>
<keyword evidence="3" id="KW-1185">Reference proteome</keyword>
<feature type="transmembrane region" description="Helical" evidence="1">
    <location>
        <begin position="12"/>
        <end position="30"/>
    </location>
</feature>
<keyword evidence="1" id="KW-0812">Transmembrane</keyword>
<keyword evidence="1" id="KW-0472">Membrane</keyword>
<feature type="transmembrane region" description="Helical" evidence="1">
    <location>
        <begin position="68"/>
        <end position="93"/>
    </location>
</feature>
<dbReference type="EMBL" id="SNYF01000008">
    <property type="protein sequence ID" value="TDQ14923.1"/>
    <property type="molecule type" value="Genomic_DNA"/>
</dbReference>
<reference evidence="2 3" key="1">
    <citation type="submission" date="2019-03" db="EMBL/GenBank/DDBJ databases">
        <title>Genomic Encyclopedia of Type Strains, Phase III (KMG-III): the genomes of soil and plant-associated and newly described type strains.</title>
        <authorList>
            <person name="Whitman W."/>
        </authorList>
    </citation>
    <scope>NUCLEOTIDE SEQUENCE [LARGE SCALE GENOMIC DNA]</scope>
    <source>
        <strain evidence="2 3">CECT 8446</strain>
    </source>
</reference>
<evidence type="ECO:0000313" key="2">
    <source>
        <dbReference type="EMBL" id="TDQ14923.1"/>
    </source>
</evidence>
<dbReference type="InterPro" id="IPR025250">
    <property type="entry name" value="DUF4199"/>
</dbReference>
<dbReference type="AlphaFoldDB" id="A0A4R6T2P3"/>
<proteinExistence type="predicted"/>
<dbReference type="RefSeq" id="WP_133556858.1">
    <property type="nucleotide sequence ID" value="NZ_SNYF01000008.1"/>
</dbReference>
<dbReference type="OrthoDB" id="850943at2"/>
<evidence type="ECO:0000256" key="1">
    <source>
        <dbReference type="SAM" id="Phobius"/>
    </source>
</evidence>